<keyword evidence="1" id="KW-1133">Transmembrane helix</keyword>
<sequence length="192" mass="20180">MPGGGDMRTRDGVARWNRVLLGVIGVGLTAVGGYAVVAHFGRLAWVGADSGVVSSAALPGWVLWAIVGVAGVVGIGCVGWVGVQVPRRVRSVRWRARARESVDTIGIDTAVACAPVATDIESYDGVREAAVRLSGPGSGPGLHLVVTAAPDVDVSALRERIGTHAVPRLRRALELEELPVEIELRLARERSR</sequence>
<protein>
    <recommendedName>
        <fullName evidence="4">Alkaline shock response membrane anchor protein AmaP</fullName>
    </recommendedName>
</protein>
<dbReference type="Proteomes" id="UP000438448">
    <property type="component" value="Unassembled WGS sequence"/>
</dbReference>
<feature type="transmembrane region" description="Helical" evidence="1">
    <location>
        <begin position="61"/>
        <end position="83"/>
    </location>
</feature>
<reference evidence="2 3" key="1">
    <citation type="submission" date="2019-10" db="EMBL/GenBank/DDBJ databases">
        <title>Nocardia macrotermitis sp. nov. and Nocardia aurantia sp. nov., isolated from the gut of fungus growing-termite Macrotermes natalensis.</title>
        <authorList>
            <person name="Benndorf R."/>
            <person name="Schwitalla J."/>
            <person name="Martin K."/>
            <person name="De Beer W."/>
            <person name="Kaster A.-K."/>
            <person name="Vollmers J."/>
            <person name="Poulsen M."/>
            <person name="Beemelmanns C."/>
        </authorList>
    </citation>
    <scope>NUCLEOTIDE SEQUENCE [LARGE SCALE GENOMIC DNA]</scope>
    <source>
        <strain evidence="2 3">RB20</strain>
    </source>
</reference>
<dbReference type="AlphaFoldDB" id="A0A7K0DAK1"/>
<keyword evidence="1" id="KW-0812">Transmembrane</keyword>
<evidence type="ECO:0000313" key="3">
    <source>
        <dbReference type="Proteomes" id="UP000438448"/>
    </source>
</evidence>
<dbReference type="EMBL" id="WEGK01000015">
    <property type="protein sequence ID" value="MQY22747.1"/>
    <property type="molecule type" value="Genomic_DNA"/>
</dbReference>
<evidence type="ECO:0000313" key="2">
    <source>
        <dbReference type="EMBL" id="MQY22747.1"/>
    </source>
</evidence>
<proteinExistence type="predicted"/>
<keyword evidence="3" id="KW-1185">Reference proteome</keyword>
<keyword evidence="1" id="KW-0472">Membrane</keyword>
<evidence type="ECO:0008006" key="4">
    <source>
        <dbReference type="Google" id="ProtNLM"/>
    </source>
</evidence>
<evidence type="ECO:0000256" key="1">
    <source>
        <dbReference type="SAM" id="Phobius"/>
    </source>
</evidence>
<name>A0A7K0DAK1_9NOCA</name>
<organism evidence="2 3">
    <name type="scientific">Nocardia macrotermitis</name>
    <dbReference type="NCBI Taxonomy" id="2585198"/>
    <lineage>
        <taxon>Bacteria</taxon>
        <taxon>Bacillati</taxon>
        <taxon>Actinomycetota</taxon>
        <taxon>Actinomycetes</taxon>
        <taxon>Mycobacteriales</taxon>
        <taxon>Nocardiaceae</taxon>
        <taxon>Nocardia</taxon>
    </lineage>
</organism>
<gene>
    <name evidence="2" type="ORF">NRB20_58690</name>
</gene>
<accession>A0A7K0DAK1</accession>
<feature type="transmembrane region" description="Helical" evidence="1">
    <location>
        <begin position="20"/>
        <end position="41"/>
    </location>
</feature>
<comment type="caution">
    <text evidence="2">The sequence shown here is derived from an EMBL/GenBank/DDBJ whole genome shotgun (WGS) entry which is preliminary data.</text>
</comment>